<protein>
    <submittedName>
        <fullName evidence="9">Uncharacterized family 31 glucosidase KIAA1161-like</fullName>
    </submittedName>
</protein>
<keyword evidence="8" id="KW-1185">Reference proteome</keyword>
<evidence type="ECO:0000259" key="6">
    <source>
        <dbReference type="Pfam" id="PF01055"/>
    </source>
</evidence>
<feature type="domain" description="Glycoside hydrolase family 31 TIM barrel" evidence="6">
    <location>
        <begin position="285"/>
        <end position="578"/>
    </location>
</feature>
<sequence>MSVFVFELLLRTLFYKTVDGSNSSEKWILDNESMVFKTYKIINANGENARVKLNIKDRTSILVINSELRSDKVEVSLGITDMPIDISVCDCTKIGHVTESTICAKYNNLTVAVALERHNEISVQCYRIKWFGEGTEIMDCLNFGKAYLYGGGERYEQYWPLWSRGESLIPYITADNFHCLNGQGSVIENYWITSSGFSVFVDRETPLAVSFNDSQSGRLCFSAISEQHPYKKKDIYENRKHNEDLSYTICSGYNIKKVQEFSSKKWFQRPEKVPDAKLFQHPVWSTWAKYKANISDEIVITFANEISTHGFSHSILGIDDKWESCYGEMEFDKQRFGEPKIMSQKLKEMGFDTLLWVHPFCSIMCESFKTGAQHGYWVKNATGHPLLVNWWNGVGAHLDITNTEAQEWFLKRLETLQNKYNIDTFKFDAGEIAWLSEGFVLHDKRIENTPNKFSQLYSEMAHKLGSKVEVRVGFGSQHVPILVRIFDRYSSWDYGSGLKSIIPTVLTLGIIGYPFILPDMIGGNNYGNESATNVLPTKELYIRWVQVNTLLPTLQFSIAPWQYDKETIKISQNMVHLHQKYSSLIISLAEEAVTSGNPIIRPLWWVSPDDPETWVCDSQFLVGNDLLVAPVLEENAQHRDIYLPKGLWREMNNNEIYNGPRWLRRHRANLERLPHFLRAVRGHSEL</sequence>
<proteinExistence type="inferred from homology"/>
<dbReference type="SUPFAM" id="SSF51445">
    <property type="entry name" value="(Trans)glycosidases"/>
    <property type="match status" value="1"/>
</dbReference>
<feature type="chain" id="PRO_5045786126" evidence="5">
    <location>
        <begin position="21"/>
        <end position="686"/>
    </location>
</feature>
<dbReference type="Pfam" id="PF01055">
    <property type="entry name" value="Glyco_hydro_31_2nd"/>
    <property type="match status" value="1"/>
</dbReference>
<evidence type="ECO:0000313" key="9">
    <source>
        <dbReference type="RefSeq" id="XP_013788779.1"/>
    </source>
</evidence>
<dbReference type="Pfam" id="PF21365">
    <property type="entry name" value="Glyco_hydro_31_3rd"/>
    <property type="match status" value="1"/>
</dbReference>
<evidence type="ECO:0000256" key="2">
    <source>
        <dbReference type="ARBA" id="ARBA00022801"/>
    </source>
</evidence>
<dbReference type="CDD" id="cd06592">
    <property type="entry name" value="GH31_NET37"/>
    <property type="match status" value="1"/>
</dbReference>
<dbReference type="Gene3D" id="2.60.40.1180">
    <property type="entry name" value="Golgi alpha-mannosidase II"/>
    <property type="match status" value="1"/>
</dbReference>
<dbReference type="PANTHER" id="PTHR43053:SF4">
    <property type="entry name" value="MYOGENESIS-REGULATING GLYCOSIDASE"/>
    <property type="match status" value="1"/>
</dbReference>
<gene>
    <name evidence="9" type="primary">LOC106472672</name>
</gene>
<dbReference type="InterPro" id="IPR000322">
    <property type="entry name" value="Glyco_hydro_31_TIM"/>
</dbReference>
<dbReference type="InterPro" id="IPR013780">
    <property type="entry name" value="Glyco_hydro_b"/>
</dbReference>
<feature type="domain" description="Glycosyl hydrolase family 31 C-terminal" evidence="7">
    <location>
        <begin position="596"/>
        <end position="679"/>
    </location>
</feature>
<dbReference type="PANTHER" id="PTHR43053">
    <property type="entry name" value="GLYCOSIDASE FAMILY 31"/>
    <property type="match status" value="1"/>
</dbReference>
<reference evidence="9" key="1">
    <citation type="submission" date="2025-08" db="UniProtKB">
        <authorList>
            <consortium name="RefSeq"/>
        </authorList>
    </citation>
    <scope>IDENTIFICATION</scope>
    <source>
        <tissue evidence="9">Muscle</tissue>
    </source>
</reference>
<evidence type="ECO:0000259" key="7">
    <source>
        <dbReference type="Pfam" id="PF21365"/>
    </source>
</evidence>
<dbReference type="InterPro" id="IPR017853">
    <property type="entry name" value="GH"/>
</dbReference>
<evidence type="ECO:0000313" key="8">
    <source>
        <dbReference type="Proteomes" id="UP000694941"/>
    </source>
</evidence>
<keyword evidence="2 4" id="KW-0378">Hydrolase</keyword>
<evidence type="ECO:0000256" key="3">
    <source>
        <dbReference type="ARBA" id="ARBA00023295"/>
    </source>
</evidence>
<dbReference type="GeneID" id="106472672"/>
<comment type="similarity">
    <text evidence="1 4">Belongs to the glycosyl hydrolase 31 family.</text>
</comment>
<dbReference type="Proteomes" id="UP000694941">
    <property type="component" value="Unplaced"/>
</dbReference>
<evidence type="ECO:0000256" key="5">
    <source>
        <dbReference type="SAM" id="SignalP"/>
    </source>
</evidence>
<feature type="signal peptide" evidence="5">
    <location>
        <begin position="1"/>
        <end position="20"/>
    </location>
</feature>
<keyword evidence="3 4" id="KW-0326">Glycosidase</keyword>
<keyword evidence="5" id="KW-0732">Signal</keyword>
<dbReference type="Gene3D" id="3.20.20.80">
    <property type="entry name" value="Glycosidases"/>
    <property type="match status" value="1"/>
</dbReference>
<name>A0ABM1BUA2_LIMPO</name>
<dbReference type="InterPro" id="IPR048395">
    <property type="entry name" value="Glyco_hydro_31_C"/>
</dbReference>
<dbReference type="RefSeq" id="XP_013788779.1">
    <property type="nucleotide sequence ID" value="XM_013933325.2"/>
</dbReference>
<accession>A0ABM1BUA2</accession>
<organism evidence="8 9">
    <name type="scientific">Limulus polyphemus</name>
    <name type="common">Atlantic horseshoe crab</name>
    <dbReference type="NCBI Taxonomy" id="6850"/>
    <lineage>
        <taxon>Eukaryota</taxon>
        <taxon>Metazoa</taxon>
        <taxon>Ecdysozoa</taxon>
        <taxon>Arthropoda</taxon>
        <taxon>Chelicerata</taxon>
        <taxon>Merostomata</taxon>
        <taxon>Xiphosura</taxon>
        <taxon>Limulidae</taxon>
        <taxon>Limulus</taxon>
    </lineage>
</organism>
<dbReference type="InterPro" id="IPR050985">
    <property type="entry name" value="Alpha-glycosidase_related"/>
</dbReference>
<evidence type="ECO:0000256" key="1">
    <source>
        <dbReference type="ARBA" id="ARBA00007806"/>
    </source>
</evidence>
<evidence type="ECO:0000256" key="4">
    <source>
        <dbReference type="RuleBase" id="RU361185"/>
    </source>
</evidence>
<dbReference type="SUPFAM" id="SSF51011">
    <property type="entry name" value="Glycosyl hydrolase domain"/>
    <property type="match status" value="1"/>
</dbReference>